<dbReference type="Pfam" id="PF01063">
    <property type="entry name" value="Aminotran_4"/>
    <property type="match status" value="1"/>
</dbReference>
<dbReference type="InterPro" id="IPR043131">
    <property type="entry name" value="BCAT-like_N"/>
</dbReference>
<dbReference type="GO" id="GO:0009099">
    <property type="term" value="P:L-valine biosynthetic process"/>
    <property type="evidence" value="ECO:0007669"/>
    <property type="project" value="UniProtKB-UniPathway"/>
</dbReference>
<evidence type="ECO:0000256" key="10">
    <source>
        <dbReference type="ARBA" id="ARBA00023304"/>
    </source>
</evidence>
<gene>
    <name evidence="19" type="ORF">BJ992_005384</name>
</gene>
<dbReference type="PANTHER" id="PTHR11825:SF44">
    <property type="entry name" value="BRANCHED-CHAIN-AMINO-ACID AMINOTRANSFERASE"/>
    <property type="match status" value="1"/>
</dbReference>
<evidence type="ECO:0000256" key="15">
    <source>
        <dbReference type="RuleBase" id="RU004106"/>
    </source>
</evidence>
<evidence type="ECO:0000313" key="20">
    <source>
        <dbReference type="Proteomes" id="UP000555564"/>
    </source>
</evidence>
<dbReference type="InterPro" id="IPR043132">
    <property type="entry name" value="BCAT-like_C"/>
</dbReference>
<keyword evidence="20" id="KW-1185">Reference proteome</keyword>
<dbReference type="EMBL" id="JACHIU010000001">
    <property type="protein sequence ID" value="MBB6475953.1"/>
    <property type="molecule type" value="Genomic_DNA"/>
</dbReference>
<protein>
    <recommendedName>
        <fullName evidence="17">Branched-chain-amino-acid aminotransferase</fullName>
        <ecNumber evidence="17">2.6.1.42</ecNumber>
    </recommendedName>
</protein>
<dbReference type="NCBIfam" id="TIGR01123">
    <property type="entry name" value="ilvE_II"/>
    <property type="match status" value="1"/>
</dbReference>
<dbReference type="NCBIfam" id="NF009897">
    <property type="entry name" value="PRK13357.1"/>
    <property type="match status" value="1"/>
</dbReference>
<dbReference type="InterPro" id="IPR001544">
    <property type="entry name" value="Aminotrans_IV"/>
</dbReference>
<dbReference type="CDD" id="cd01557">
    <property type="entry name" value="BCAT_beta_family"/>
    <property type="match status" value="1"/>
</dbReference>
<comment type="catalytic activity">
    <reaction evidence="12 17">
        <text>L-isoleucine + 2-oxoglutarate = (S)-3-methyl-2-oxopentanoate + L-glutamate</text>
        <dbReference type="Rhea" id="RHEA:24801"/>
        <dbReference type="ChEBI" id="CHEBI:16810"/>
        <dbReference type="ChEBI" id="CHEBI:29985"/>
        <dbReference type="ChEBI" id="CHEBI:35146"/>
        <dbReference type="ChEBI" id="CHEBI:58045"/>
        <dbReference type="EC" id="2.6.1.42"/>
    </reaction>
</comment>
<reference evidence="19 20" key="1">
    <citation type="submission" date="2020-08" db="EMBL/GenBank/DDBJ databases">
        <title>Sequencing the genomes of 1000 actinobacteria strains.</title>
        <authorList>
            <person name="Klenk H.-P."/>
        </authorList>
    </citation>
    <scope>NUCLEOTIDE SEQUENCE [LARGE SCALE GENOMIC DNA]</scope>
    <source>
        <strain evidence="19 20">DSM 44936</strain>
    </source>
</reference>
<dbReference type="UniPathway" id="UPA00047">
    <property type="reaction ID" value="UER00058"/>
</dbReference>
<keyword evidence="7 17" id="KW-0028">Amino-acid biosynthesis</keyword>
<dbReference type="PROSITE" id="PS00770">
    <property type="entry name" value="AA_TRANSFER_CLASS_4"/>
    <property type="match status" value="1"/>
</dbReference>
<evidence type="ECO:0000256" key="2">
    <source>
        <dbReference type="ARBA" id="ARBA00004824"/>
    </source>
</evidence>
<evidence type="ECO:0000256" key="5">
    <source>
        <dbReference type="ARBA" id="ARBA00009320"/>
    </source>
</evidence>
<evidence type="ECO:0000256" key="16">
    <source>
        <dbReference type="RuleBase" id="RU004516"/>
    </source>
</evidence>
<evidence type="ECO:0000256" key="7">
    <source>
        <dbReference type="ARBA" id="ARBA00022605"/>
    </source>
</evidence>
<dbReference type="GO" id="GO:0009098">
    <property type="term" value="P:L-leucine biosynthetic process"/>
    <property type="evidence" value="ECO:0007669"/>
    <property type="project" value="UniProtKB-UniPathway"/>
</dbReference>
<evidence type="ECO:0000256" key="6">
    <source>
        <dbReference type="ARBA" id="ARBA00022576"/>
    </source>
</evidence>
<name>A0A7X0M8J6_9ACTN</name>
<dbReference type="UniPathway" id="UPA00049">
    <property type="reaction ID" value="UER00062"/>
</dbReference>
<dbReference type="Gene3D" id="3.30.470.10">
    <property type="match status" value="1"/>
</dbReference>
<comment type="catalytic activity">
    <reaction evidence="13 17">
        <text>L-leucine + 2-oxoglutarate = 4-methyl-2-oxopentanoate + L-glutamate</text>
        <dbReference type="Rhea" id="RHEA:18321"/>
        <dbReference type="ChEBI" id="CHEBI:16810"/>
        <dbReference type="ChEBI" id="CHEBI:17865"/>
        <dbReference type="ChEBI" id="CHEBI:29985"/>
        <dbReference type="ChEBI" id="CHEBI:57427"/>
        <dbReference type="EC" id="2.6.1.42"/>
    </reaction>
</comment>
<keyword evidence="6 17" id="KW-0032">Aminotransferase</keyword>
<organism evidence="19 20">
    <name type="scientific">Sphaerisporangium rubeum</name>
    <dbReference type="NCBI Taxonomy" id="321317"/>
    <lineage>
        <taxon>Bacteria</taxon>
        <taxon>Bacillati</taxon>
        <taxon>Actinomycetota</taxon>
        <taxon>Actinomycetes</taxon>
        <taxon>Streptosporangiales</taxon>
        <taxon>Streptosporangiaceae</taxon>
        <taxon>Sphaerisporangium</taxon>
    </lineage>
</organism>
<dbReference type="InterPro" id="IPR036038">
    <property type="entry name" value="Aminotransferase-like"/>
</dbReference>
<evidence type="ECO:0000256" key="12">
    <source>
        <dbReference type="ARBA" id="ARBA00048798"/>
    </source>
</evidence>
<proteinExistence type="inferred from homology"/>
<comment type="pathway">
    <text evidence="4">Amino-acid biosynthesis; L-leucine biosynthesis; L-leucine from 3-methyl-2-oxobutanoate: step 4/4.</text>
</comment>
<dbReference type="Gene3D" id="3.20.10.10">
    <property type="entry name" value="D-amino Acid Aminotransferase, subunit A, domain 2"/>
    <property type="match status" value="1"/>
</dbReference>
<feature type="region of interest" description="Disordered" evidence="18">
    <location>
        <begin position="1"/>
        <end position="22"/>
    </location>
</feature>
<evidence type="ECO:0000256" key="3">
    <source>
        <dbReference type="ARBA" id="ARBA00004931"/>
    </source>
</evidence>
<keyword evidence="8 17" id="KW-0808">Transferase</keyword>
<evidence type="ECO:0000256" key="4">
    <source>
        <dbReference type="ARBA" id="ARBA00005072"/>
    </source>
</evidence>
<comment type="similarity">
    <text evidence="5 15">Belongs to the class-IV pyridoxal-phosphate-dependent aminotransferase family.</text>
</comment>
<dbReference type="PANTHER" id="PTHR11825">
    <property type="entry name" value="SUBGROUP IIII AMINOTRANSFERASE"/>
    <property type="match status" value="1"/>
</dbReference>
<comment type="caution">
    <text evidence="19">The sequence shown here is derived from an EMBL/GenBank/DDBJ whole genome shotgun (WGS) entry which is preliminary data.</text>
</comment>
<comment type="pathway">
    <text evidence="2">Amino-acid biosynthesis; L-isoleucine biosynthesis; L-isoleucine from 2-oxobutanoate: step 4/4.</text>
</comment>
<dbReference type="AlphaFoldDB" id="A0A7X0M8J6"/>
<accession>A0A7X0M8J6</accession>
<comment type="pathway">
    <text evidence="3">Amino-acid biosynthesis; L-valine biosynthesis; L-valine from pyruvate: step 4/4.</text>
</comment>
<dbReference type="SUPFAM" id="SSF56752">
    <property type="entry name" value="D-aminoacid aminotransferase-like PLP-dependent enzymes"/>
    <property type="match status" value="1"/>
</dbReference>
<comment type="cofactor">
    <cofactor evidence="1 16">
        <name>pyridoxal 5'-phosphate</name>
        <dbReference type="ChEBI" id="CHEBI:597326"/>
    </cofactor>
</comment>
<evidence type="ECO:0000256" key="13">
    <source>
        <dbReference type="ARBA" id="ARBA00049229"/>
    </source>
</evidence>
<evidence type="ECO:0000313" key="19">
    <source>
        <dbReference type="EMBL" id="MBB6475953.1"/>
    </source>
</evidence>
<dbReference type="GO" id="GO:0004084">
    <property type="term" value="F:branched-chain-amino-acid transaminase activity"/>
    <property type="evidence" value="ECO:0007669"/>
    <property type="project" value="UniProtKB-EC"/>
</dbReference>
<evidence type="ECO:0000256" key="11">
    <source>
        <dbReference type="ARBA" id="ARBA00048212"/>
    </source>
</evidence>
<evidence type="ECO:0000256" key="9">
    <source>
        <dbReference type="ARBA" id="ARBA00022898"/>
    </source>
</evidence>
<dbReference type="GO" id="GO:0009097">
    <property type="term" value="P:isoleucine biosynthetic process"/>
    <property type="evidence" value="ECO:0007669"/>
    <property type="project" value="UniProtKB-UniPathway"/>
</dbReference>
<dbReference type="InterPro" id="IPR018300">
    <property type="entry name" value="Aminotrans_IV_CS"/>
</dbReference>
<dbReference type="InterPro" id="IPR033939">
    <property type="entry name" value="BCAT_family"/>
</dbReference>
<dbReference type="Proteomes" id="UP000555564">
    <property type="component" value="Unassembled WGS sequence"/>
</dbReference>
<evidence type="ECO:0000256" key="14">
    <source>
        <dbReference type="PIRSR" id="PIRSR006468-1"/>
    </source>
</evidence>
<dbReference type="InterPro" id="IPR005786">
    <property type="entry name" value="B_amino_transII"/>
</dbReference>
<evidence type="ECO:0000256" key="1">
    <source>
        <dbReference type="ARBA" id="ARBA00001933"/>
    </source>
</evidence>
<comment type="catalytic activity">
    <reaction evidence="11 17">
        <text>L-valine + 2-oxoglutarate = 3-methyl-2-oxobutanoate + L-glutamate</text>
        <dbReference type="Rhea" id="RHEA:24813"/>
        <dbReference type="ChEBI" id="CHEBI:11851"/>
        <dbReference type="ChEBI" id="CHEBI:16810"/>
        <dbReference type="ChEBI" id="CHEBI:29985"/>
        <dbReference type="ChEBI" id="CHEBI:57762"/>
        <dbReference type="EC" id="2.6.1.42"/>
    </reaction>
</comment>
<evidence type="ECO:0000256" key="17">
    <source>
        <dbReference type="RuleBase" id="RU004517"/>
    </source>
</evidence>
<keyword evidence="9 16" id="KW-0663">Pyridoxal phosphate</keyword>
<evidence type="ECO:0000256" key="8">
    <source>
        <dbReference type="ARBA" id="ARBA00022679"/>
    </source>
</evidence>
<dbReference type="UniPathway" id="UPA00048">
    <property type="reaction ID" value="UER00073"/>
</dbReference>
<keyword evidence="10 17" id="KW-0100">Branched-chain amino acid biosynthesis</keyword>
<dbReference type="EC" id="2.6.1.42" evidence="17"/>
<feature type="compositionally biased region" description="Polar residues" evidence="18">
    <location>
        <begin position="1"/>
        <end position="17"/>
    </location>
</feature>
<sequence>MTTAPQLSFDVQQSESARTPAERERVLADPGFGTHFTDHMISIDFTEGRGWHDARLTPYGPLTLDPATSVFHYAQELFEGLKAYRQAGGSIVTFRPYSNAARFNQSAARMAMPELPEDVFVESLELLVQKDREWVPTTEGHSLYLRPFMIATQPALGVNYPSRTYRFMVIASPAGAYFTGGVKPVSVWLSRDYTRAAPGGTGFAKCGGNYAAAFVAQRQAVENGCDQVVWLDAFEHRYVEEMGGMNLFFVYGDRLLTPALTGTLLPGITRDSVLTLAADLGLKAEEGKLSIEEWRAGCESGELTEVFACGTAAVITPVGSVKGTDGGWTVGDGTPGPLTMRLRESLMAVQYGTAPDPHDWVHKIC</sequence>
<dbReference type="PIRSF" id="PIRSF006468">
    <property type="entry name" value="BCAT1"/>
    <property type="match status" value="1"/>
</dbReference>
<evidence type="ECO:0000256" key="18">
    <source>
        <dbReference type="SAM" id="MobiDB-lite"/>
    </source>
</evidence>
<feature type="modified residue" description="N6-(pyridoxal phosphate)lysine" evidence="14">
    <location>
        <position position="205"/>
    </location>
</feature>